<evidence type="ECO:0000256" key="4">
    <source>
        <dbReference type="ARBA" id="ARBA00022630"/>
    </source>
</evidence>
<dbReference type="InterPro" id="IPR036188">
    <property type="entry name" value="FAD/NAD-bd_sf"/>
</dbReference>
<organism evidence="12 13">
    <name type="scientific">Nocardioides taihuensis</name>
    <dbReference type="NCBI Taxonomy" id="1835606"/>
    <lineage>
        <taxon>Bacteria</taxon>
        <taxon>Bacillati</taxon>
        <taxon>Actinomycetota</taxon>
        <taxon>Actinomycetes</taxon>
        <taxon>Propionibacteriales</taxon>
        <taxon>Nocardioidaceae</taxon>
        <taxon>Nocardioides</taxon>
    </lineage>
</organism>
<dbReference type="PANTHER" id="PTHR42917">
    <property type="entry name" value="2,4-DIENOYL-COA REDUCTASE"/>
    <property type="match status" value="1"/>
</dbReference>
<keyword evidence="13" id="KW-1185">Reference proteome</keyword>
<feature type="domain" description="FAD/NAD(P)-binding" evidence="11">
    <location>
        <begin position="377"/>
        <end position="630"/>
    </location>
</feature>
<comment type="caution">
    <text evidence="12">The sequence shown here is derived from an EMBL/GenBank/DDBJ whole genome shotgun (WGS) entry which is preliminary data.</text>
</comment>
<dbReference type="Proteomes" id="UP001596087">
    <property type="component" value="Unassembled WGS sequence"/>
</dbReference>
<dbReference type="PRINTS" id="PR00368">
    <property type="entry name" value="FADPNR"/>
</dbReference>
<evidence type="ECO:0000313" key="13">
    <source>
        <dbReference type="Proteomes" id="UP001596087"/>
    </source>
</evidence>
<name>A0ABW0BH93_9ACTN</name>
<evidence type="ECO:0000256" key="8">
    <source>
        <dbReference type="ARBA" id="ARBA00023004"/>
    </source>
</evidence>
<accession>A0ABW0BH93</accession>
<dbReference type="InterPro" id="IPR013785">
    <property type="entry name" value="Aldolase_TIM"/>
</dbReference>
<evidence type="ECO:0000256" key="7">
    <source>
        <dbReference type="ARBA" id="ARBA00023002"/>
    </source>
</evidence>
<keyword evidence="8" id="KW-0408">Iron</keyword>
<protein>
    <submittedName>
        <fullName evidence="12">FAD-dependent oxidoreductase</fullName>
    </submittedName>
</protein>
<dbReference type="PANTHER" id="PTHR42917:SF2">
    <property type="entry name" value="2,4-DIENOYL-COA REDUCTASE [(2E)-ENOYL-COA-PRODUCING]"/>
    <property type="match status" value="1"/>
</dbReference>
<evidence type="ECO:0000256" key="9">
    <source>
        <dbReference type="ARBA" id="ARBA00023014"/>
    </source>
</evidence>
<dbReference type="Gene3D" id="3.20.20.70">
    <property type="entry name" value="Aldolase class I"/>
    <property type="match status" value="1"/>
</dbReference>
<dbReference type="Gene3D" id="3.40.50.720">
    <property type="entry name" value="NAD(P)-binding Rossmann-like Domain"/>
    <property type="match status" value="1"/>
</dbReference>
<keyword evidence="5" id="KW-0288">FMN</keyword>
<evidence type="ECO:0000313" key="12">
    <source>
        <dbReference type="EMBL" id="MFC5176377.1"/>
    </source>
</evidence>
<evidence type="ECO:0000256" key="1">
    <source>
        <dbReference type="ARBA" id="ARBA00001917"/>
    </source>
</evidence>
<sequence>MSDYPHLLSPITLGSLELRNRLVMGSMHTGLEDRVRDLPALAAYVAERARGGVGLIVTGGYAPDKRGWLKPFAAEMTTRLQAMRHREVTGAVHDEGGAIALQVLHAGRYGYHPFSVSASSRKSPITPFRPSALSTRGVDRTASDFAHAVVLARKAGYDAVEIMGSEGYLINQFLAERTNDRTDAWGGSAQKRMRFPLEVVRRSRELVGDDFPIVYRISLLDLVEGGQTWEEVVELAHLLEEAGVTALNTGIGWHEARVPTIITQVPRGAWRGATARLKAEVSVPVCASNRINTPELAEEILAAGEADLVSMARPLLADPDLLAKAAAGRADEINTCIACNQACLDHVFSNHKASCLVNPRACRETTLVLGPTRRTARVAVVGAGPAGLATAVSAAERGFATTLFEASDELGGQFRLAMAVPGKEDFAETLRYYRRRLEVLGVDVRLRTSPTAADLAAYDEVVVATGVEPRVPSLPGLDGPRVLTYADVLSGRAVPGRRVAVIGAGGIGVDVSHWLTHDPADTVEDWMAHWGVGDPSVHPGGLTERKPRTPVREVTLLQRKTTPIGAGLGKTSGWAHRAVLKQSGVVQVNGVSYDRVEDLGSEVALHHTVDGEARVLTVDHVVVCAGQESVRGLHDVLVAAGHPSVHLVGGADVAAELDAKRAIEQGTRVAASL</sequence>
<gene>
    <name evidence="12" type="ORF">ACFPGP_06825</name>
</gene>
<dbReference type="SUPFAM" id="SSF51395">
    <property type="entry name" value="FMN-linked oxidoreductases"/>
    <property type="match status" value="1"/>
</dbReference>
<keyword evidence="9" id="KW-0411">Iron-sulfur</keyword>
<comment type="similarity">
    <text evidence="3">In the N-terminal section; belongs to the NADH:flavin oxidoreductase/NADH oxidase family.</text>
</comment>
<dbReference type="CDD" id="cd02930">
    <property type="entry name" value="DCR_FMN"/>
    <property type="match status" value="1"/>
</dbReference>
<dbReference type="RefSeq" id="WP_378588648.1">
    <property type="nucleotide sequence ID" value="NZ_JBHSKD010000007.1"/>
</dbReference>
<dbReference type="Pfam" id="PF07992">
    <property type="entry name" value="Pyr_redox_2"/>
    <property type="match status" value="1"/>
</dbReference>
<comment type="cofactor">
    <cofactor evidence="1">
        <name>FMN</name>
        <dbReference type="ChEBI" id="CHEBI:58210"/>
    </cofactor>
</comment>
<dbReference type="Pfam" id="PF00724">
    <property type="entry name" value="Oxidored_FMN"/>
    <property type="match status" value="1"/>
</dbReference>
<dbReference type="InterPro" id="IPR023753">
    <property type="entry name" value="FAD/NAD-binding_dom"/>
</dbReference>
<keyword evidence="4" id="KW-0285">Flavoprotein</keyword>
<dbReference type="SUPFAM" id="SSF51905">
    <property type="entry name" value="FAD/NAD(P)-binding domain"/>
    <property type="match status" value="1"/>
</dbReference>
<comment type="cofactor">
    <cofactor evidence="2">
        <name>[4Fe-4S] cluster</name>
        <dbReference type="ChEBI" id="CHEBI:49883"/>
    </cofactor>
</comment>
<reference evidence="13" key="1">
    <citation type="journal article" date="2019" name="Int. J. Syst. Evol. Microbiol.">
        <title>The Global Catalogue of Microorganisms (GCM) 10K type strain sequencing project: providing services to taxonomists for standard genome sequencing and annotation.</title>
        <authorList>
            <consortium name="The Broad Institute Genomics Platform"/>
            <consortium name="The Broad Institute Genome Sequencing Center for Infectious Disease"/>
            <person name="Wu L."/>
            <person name="Ma J."/>
        </authorList>
    </citation>
    <scope>NUCLEOTIDE SEQUENCE [LARGE SCALE GENOMIC DNA]</scope>
    <source>
        <strain evidence="13">DFY41</strain>
    </source>
</reference>
<dbReference type="InterPro" id="IPR051793">
    <property type="entry name" value="NADH:flavin_oxidoreductase"/>
</dbReference>
<keyword evidence="6" id="KW-0479">Metal-binding</keyword>
<dbReference type="SUPFAM" id="SSF51971">
    <property type="entry name" value="Nucleotide-binding domain"/>
    <property type="match status" value="1"/>
</dbReference>
<evidence type="ECO:0000256" key="5">
    <source>
        <dbReference type="ARBA" id="ARBA00022643"/>
    </source>
</evidence>
<evidence type="ECO:0000256" key="6">
    <source>
        <dbReference type="ARBA" id="ARBA00022723"/>
    </source>
</evidence>
<keyword evidence="7" id="KW-0560">Oxidoreductase</keyword>
<feature type="domain" description="NADH:flavin oxidoreductase/NADH oxidase N-terminal" evidence="10">
    <location>
        <begin position="7"/>
        <end position="332"/>
    </location>
</feature>
<dbReference type="InterPro" id="IPR001155">
    <property type="entry name" value="OxRdtase_FMN_N"/>
</dbReference>
<dbReference type="EMBL" id="JBHSKD010000007">
    <property type="protein sequence ID" value="MFC5176377.1"/>
    <property type="molecule type" value="Genomic_DNA"/>
</dbReference>
<evidence type="ECO:0000256" key="3">
    <source>
        <dbReference type="ARBA" id="ARBA00011048"/>
    </source>
</evidence>
<dbReference type="Gene3D" id="3.50.50.60">
    <property type="entry name" value="FAD/NAD(P)-binding domain"/>
    <property type="match status" value="1"/>
</dbReference>
<proteinExistence type="inferred from homology"/>
<evidence type="ECO:0000256" key="2">
    <source>
        <dbReference type="ARBA" id="ARBA00001966"/>
    </source>
</evidence>
<evidence type="ECO:0000259" key="11">
    <source>
        <dbReference type="Pfam" id="PF07992"/>
    </source>
</evidence>
<evidence type="ECO:0000259" key="10">
    <source>
        <dbReference type="Pfam" id="PF00724"/>
    </source>
</evidence>